<dbReference type="InterPro" id="IPR014710">
    <property type="entry name" value="RmlC-like_jellyroll"/>
</dbReference>
<dbReference type="Pfam" id="PF00190">
    <property type="entry name" value="Cupin_1"/>
    <property type="match status" value="2"/>
</dbReference>
<dbReference type="InterPro" id="IPR050253">
    <property type="entry name" value="Seed_Storage-Functional"/>
</dbReference>
<accession>A0A9D5BCZ9</accession>
<dbReference type="CDD" id="cd02244">
    <property type="entry name" value="cupin_7S_vicilin-like_N"/>
    <property type="match status" value="1"/>
</dbReference>
<proteinExistence type="predicted"/>
<dbReference type="Gene3D" id="2.60.120.10">
    <property type="entry name" value="Jelly Rolls"/>
    <property type="match status" value="2"/>
</dbReference>
<evidence type="ECO:0000259" key="3">
    <source>
        <dbReference type="SMART" id="SM00835"/>
    </source>
</evidence>
<feature type="domain" description="Cupin type-1" evidence="3">
    <location>
        <begin position="245"/>
        <end position="398"/>
    </location>
</feature>
<dbReference type="InterPro" id="IPR011051">
    <property type="entry name" value="RmlC_Cupin_sf"/>
</dbReference>
<dbReference type="EMBL" id="JAMSHJ010000002">
    <property type="protein sequence ID" value="KAI5438999.1"/>
    <property type="molecule type" value="Genomic_DNA"/>
</dbReference>
<dbReference type="SUPFAM" id="SSF51182">
    <property type="entry name" value="RmlC-like cupins"/>
    <property type="match status" value="1"/>
</dbReference>
<name>A0A9D5BCZ9_PEA</name>
<feature type="compositionally biased region" description="Basic and acidic residues" evidence="1">
    <location>
        <begin position="790"/>
        <end position="805"/>
    </location>
</feature>
<reference evidence="4 5" key="1">
    <citation type="journal article" date="2022" name="Nat. Genet.">
        <title>Improved pea reference genome and pan-genome highlight genomic features and evolutionary characteristics.</title>
        <authorList>
            <person name="Yang T."/>
            <person name="Liu R."/>
            <person name="Luo Y."/>
            <person name="Hu S."/>
            <person name="Wang D."/>
            <person name="Wang C."/>
            <person name="Pandey M.K."/>
            <person name="Ge S."/>
            <person name="Xu Q."/>
            <person name="Li N."/>
            <person name="Li G."/>
            <person name="Huang Y."/>
            <person name="Saxena R.K."/>
            <person name="Ji Y."/>
            <person name="Li M."/>
            <person name="Yan X."/>
            <person name="He Y."/>
            <person name="Liu Y."/>
            <person name="Wang X."/>
            <person name="Xiang C."/>
            <person name="Varshney R.K."/>
            <person name="Ding H."/>
            <person name="Gao S."/>
            <person name="Zong X."/>
        </authorList>
    </citation>
    <scope>NUCLEOTIDE SEQUENCE [LARGE SCALE GENOMIC DNA]</scope>
    <source>
        <strain evidence="4 5">cv. Zhongwan 6</strain>
    </source>
</reference>
<feature type="signal peptide" evidence="2">
    <location>
        <begin position="1"/>
        <end position="30"/>
    </location>
</feature>
<keyword evidence="5" id="KW-1185">Reference proteome</keyword>
<organism evidence="4 5">
    <name type="scientific">Pisum sativum</name>
    <name type="common">Garden pea</name>
    <name type="synonym">Lathyrus oleraceus</name>
    <dbReference type="NCBI Taxonomy" id="3888"/>
    <lineage>
        <taxon>Eukaryota</taxon>
        <taxon>Viridiplantae</taxon>
        <taxon>Streptophyta</taxon>
        <taxon>Embryophyta</taxon>
        <taxon>Tracheophyta</taxon>
        <taxon>Spermatophyta</taxon>
        <taxon>Magnoliopsida</taxon>
        <taxon>eudicotyledons</taxon>
        <taxon>Gunneridae</taxon>
        <taxon>Pentapetalae</taxon>
        <taxon>rosids</taxon>
        <taxon>fabids</taxon>
        <taxon>Fabales</taxon>
        <taxon>Fabaceae</taxon>
        <taxon>Papilionoideae</taxon>
        <taxon>50 kb inversion clade</taxon>
        <taxon>NPAAA clade</taxon>
        <taxon>Hologalegina</taxon>
        <taxon>IRL clade</taxon>
        <taxon>Fabeae</taxon>
        <taxon>Lathyrus</taxon>
    </lineage>
</organism>
<dbReference type="CDD" id="cd02245">
    <property type="entry name" value="cupin_7S_vicilin-like_C"/>
    <property type="match status" value="1"/>
</dbReference>
<keyword evidence="2" id="KW-0732">Signal</keyword>
<feature type="compositionally biased region" description="Basic and acidic residues" evidence="1">
    <location>
        <begin position="476"/>
        <end position="780"/>
    </location>
</feature>
<comment type="caution">
    <text evidence="4">The sequence shown here is derived from an EMBL/GenBank/DDBJ whole genome shotgun (WGS) entry which is preliminary data.</text>
</comment>
<dbReference type="Proteomes" id="UP001058974">
    <property type="component" value="Chromosome 2"/>
</dbReference>
<dbReference type="PANTHER" id="PTHR31189">
    <property type="entry name" value="OS03G0336100 PROTEIN-RELATED"/>
    <property type="match status" value="1"/>
</dbReference>
<feature type="chain" id="PRO_5039358563" description="Cupin type-1 domain-containing protein" evidence="2">
    <location>
        <begin position="31"/>
        <end position="822"/>
    </location>
</feature>
<dbReference type="PANTHER" id="PTHR31189:SF7">
    <property type="entry name" value="OS03G0197300 PROTEIN"/>
    <property type="match status" value="1"/>
</dbReference>
<dbReference type="OrthoDB" id="1932894at2759"/>
<feature type="compositionally biased region" description="Acidic residues" evidence="1">
    <location>
        <begin position="421"/>
        <end position="444"/>
    </location>
</feature>
<evidence type="ECO:0000256" key="2">
    <source>
        <dbReference type="SAM" id="SignalP"/>
    </source>
</evidence>
<evidence type="ECO:0000313" key="4">
    <source>
        <dbReference type="EMBL" id="KAI5438999.1"/>
    </source>
</evidence>
<evidence type="ECO:0000256" key="1">
    <source>
        <dbReference type="SAM" id="MobiDB-lite"/>
    </source>
</evidence>
<dbReference type="AlphaFoldDB" id="A0A9D5BCZ9"/>
<gene>
    <name evidence="4" type="ORF">KIW84_024656</name>
</gene>
<dbReference type="SMART" id="SM00835">
    <property type="entry name" value="Cupin_1"/>
    <property type="match status" value="1"/>
</dbReference>
<protein>
    <recommendedName>
        <fullName evidence="3">Cupin type-1 domain-containing protein</fullName>
    </recommendedName>
</protein>
<evidence type="ECO:0000313" key="5">
    <source>
        <dbReference type="Proteomes" id="UP001058974"/>
    </source>
</evidence>
<dbReference type="InterPro" id="IPR006045">
    <property type="entry name" value="Cupin_1"/>
</dbReference>
<sequence>METRKTLSPSPFSTLLIFFLIAISLCEIKALSSEEHSTEKAHRGPVVQRDQRKILFDTEDGEISATNVKDGQNTPHYHLQFFTLEPNSVFLPVLLHAAMVFYVHTGSGKLTWSNEDGTGTMDIHEGDVCSLGEGSVFYIHSNLESQRNKLRIYAMFTNTDESTFDPSIGAYSRVNELVKGFDKNTIQAAFKVPEDLAEAITDNKEAPAIVHAVPVKKHNNVLDLETSFLKYLRGIQSNSKELKTYNIFDNDPDFRDDYGWTSTVTNKQLKQLKHHNIGFFMVNLTMGSMLGPHWNPLATEIAVVLQGEGMVRVVCGSNTDHECENKRFRVKQGDVFVVPRFHVMAQMSFAKGPLVFMGFSTAAKKNHPQFLAGKGSVLQILDKRIVATSLGVSKIAIDKLLDDPVDSIIFGCSSCAEEEERLMEKEREEEEEERREKEEEEKREEEERREKEQEKREQEEKERERRKREEEEEEEERKSEEEEARRQQEERERRREEKEAKREEEARREQEVRREKESRRQHEEEAARREEKARREQEEVRREKEEARKQEQKERKREEEAVREREEAEREQEAARRQKKEEKKREEEAMREREEAEREQEAARRQKKEEKKREEEATREREEAEREQEAARRQKKEEKKREEEATREREEAEREQEAARRQKKEEKKREEEAMREREEAEREQEAARRQKKEEKKREEEAEAEAREKAREQKEKREAAKREQEKREKKEEEEMEREKERKKEEEEREEEEARREQEKRDRKREEKEARREEVRRKKETTEWEWEEEEEAARRQQEERERKREQDSGSSFEGRRILKMSKSV</sequence>
<dbReference type="Gramene" id="Psat02G0465600-T1">
    <property type="protein sequence ID" value="KAI5438999.1"/>
    <property type="gene ID" value="KIW84_024656"/>
</dbReference>
<feature type="region of interest" description="Disordered" evidence="1">
    <location>
        <begin position="421"/>
        <end position="822"/>
    </location>
</feature>
<feature type="compositionally biased region" description="Basic and acidic residues" evidence="1">
    <location>
        <begin position="445"/>
        <end position="469"/>
    </location>
</feature>